<evidence type="ECO:0000313" key="3">
    <source>
        <dbReference type="EMBL" id="KAG0722107.1"/>
    </source>
</evidence>
<feature type="region of interest" description="Disordered" evidence="1">
    <location>
        <begin position="31"/>
        <end position="117"/>
    </location>
</feature>
<proteinExistence type="predicted"/>
<protein>
    <submittedName>
        <fullName evidence="3">Uncharacterized protein</fullName>
    </submittedName>
</protein>
<dbReference type="EMBL" id="JACEEZ010010017">
    <property type="protein sequence ID" value="KAG0722107.1"/>
    <property type="molecule type" value="Genomic_DNA"/>
</dbReference>
<sequence length="435" mass="47368">MPPVPRLLAVCLSLAATFLLLLNLLLTQQPHTPAPQQPRKPAPQQPQTPAPQQPQTPAPQQPHTPAHQPQTDSNHGNQTPSGAKERQGGGGHGNHNNNNNNTHKTARVSSEAETLGGFTGTGQGVGTAKGCEVTLSLAPCPCVRTVKAAVPRCPEGGYGDVLERVKDTLGESTCSDWATVRGGGQRVVSYSLFGAFPSPYHRGIEVLAGRVRDAYPGWTIRLHHDLDLSSREQRAWACDLACTHPHVDLCHVSHLSGGVGDVRGSVGSVWRVAVLGDPLVAHYMVRDADAPLLPREVAAVAAWLTSGKCFHVMRDSPHHDQGVMAGMWGGCGSWHASATPALRRRLFRWCTRRAPPSVDQLYINLLLWPLIRRNLTAHDAYHCSAHPGSTPFPTRRRGRDFVGMRTYRPQHAHDALSRPCPAACRPPRHQDWLYC</sequence>
<reference evidence="3" key="1">
    <citation type="submission" date="2020-07" db="EMBL/GenBank/DDBJ databases">
        <title>The High-quality genome of the commercially important snow crab, Chionoecetes opilio.</title>
        <authorList>
            <person name="Jeong J.-H."/>
            <person name="Ryu S."/>
        </authorList>
    </citation>
    <scope>NUCLEOTIDE SEQUENCE</scope>
    <source>
        <strain evidence="3">MADBK_172401_WGS</strain>
        <tissue evidence="3">Digestive gland</tissue>
    </source>
</reference>
<dbReference type="Proteomes" id="UP000770661">
    <property type="component" value="Unassembled WGS sequence"/>
</dbReference>
<name>A0A8J4Y7L9_CHIOP</name>
<feature type="chain" id="PRO_5035226399" evidence="2">
    <location>
        <begin position="28"/>
        <end position="435"/>
    </location>
</feature>
<evidence type="ECO:0000256" key="2">
    <source>
        <dbReference type="SAM" id="SignalP"/>
    </source>
</evidence>
<accession>A0A8J4Y7L9</accession>
<feature type="compositionally biased region" description="Pro residues" evidence="1">
    <location>
        <begin position="32"/>
        <end position="62"/>
    </location>
</feature>
<evidence type="ECO:0000256" key="1">
    <source>
        <dbReference type="SAM" id="MobiDB-lite"/>
    </source>
</evidence>
<evidence type="ECO:0000313" key="4">
    <source>
        <dbReference type="Proteomes" id="UP000770661"/>
    </source>
</evidence>
<dbReference type="AlphaFoldDB" id="A0A8J4Y7L9"/>
<organism evidence="3 4">
    <name type="scientific">Chionoecetes opilio</name>
    <name type="common">Atlantic snow crab</name>
    <name type="synonym">Cancer opilio</name>
    <dbReference type="NCBI Taxonomy" id="41210"/>
    <lineage>
        <taxon>Eukaryota</taxon>
        <taxon>Metazoa</taxon>
        <taxon>Ecdysozoa</taxon>
        <taxon>Arthropoda</taxon>
        <taxon>Crustacea</taxon>
        <taxon>Multicrustacea</taxon>
        <taxon>Malacostraca</taxon>
        <taxon>Eumalacostraca</taxon>
        <taxon>Eucarida</taxon>
        <taxon>Decapoda</taxon>
        <taxon>Pleocyemata</taxon>
        <taxon>Brachyura</taxon>
        <taxon>Eubrachyura</taxon>
        <taxon>Majoidea</taxon>
        <taxon>Majidae</taxon>
        <taxon>Chionoecetes</taxon>
    </lineage>
</organism>
<gene>
    <name evidence="3" type="ORF">GWK47_045104</name>
</gene>
<feature type="signal peptide" evidence="2">
    <location>
        <begin position="1"/>
        <end position="27"/>
    </location>
</feature>
<dbReference type="OrthoDB" id="204305at2759"/>
<feature type="compositionally biased region" description="Polar residues" evidence="1">
    <location>
        <begin position="72"/>
        <end position="81"/>
    </location>
</feature>
<keyword evidence="4" id="KW-1185">Reference proteome</keyword>
<keyword evidence="2" id="KW-0732">Signal</keyword>
<comment type="caution">
    <text evidence="3">The sequence shown here is derived from an EMBL/GenBank/DDBJ whole genome shotgun (WGS) entry which is preliminary data.</text>
</comment>